<keyword evidence="3" id="KW-1185">Reference proteome</keyword>
<name>A0A0D2L7F2_HYPSF</name>
<proteinExistence type="predicted"/>
<dbReference type="OrthoDB" id="76567at2759"/>
<gene>
    <name evidence="2" type="ORF">HYPSUDRAFT_54496</name>
</gene>
<dbReference type="Proteomes" id="UP000054270">
    <property type="component" value="Unassembled WGS sequence"/>
</dbReference>
<evidence type="ECO:0000313" key="2">
    <source>
        <dbReference type="EMBL" id="KJA23052.1"/>
    </source>
</evidence>
<evidence type="ECO:0000256" key="1">
    <source>
        <dbReference type="SAM" id="MobiDB-lite"/>
    </source>
</evidence>
<dbReference type="AlphaFoldDB" id="A0A0D2L7F2"/>
<protein>
    <submittedName>
        <fullName evidence="2">Uncharacterized protein</fullName>
    </submittedName>
</protein>
<reference evidence="3" key="1">
    <citation type="submission" date="2014-04" db="EMBL/GenBank/DDBJ databases">
        <title>Evolutionary Origins and Diversification of the Mycorrhizal Mutualists.</title>
        <authorList>
            <consortium name="DOE Joint Genome Institute"/>
            <consortium name="Mycorrhizal Genomics Consortium"/>
            <person name="Kohler A."/>
            <person name="Kuo A."/>
            <person name="Nagy L.G."/>
            <person name="Floudas D."/>
            <person name="Copeland A."/>
            <person name="Barry K.W."/>
            <person name="Cichocki N."/>
            <person name="Veneault-Fourrey C."/>
            <person name="LaButti K."/>
            <person name="Lindquist E.A."/>
            <person name="Lipzen A."/>
            <person name="Lundell T."/>
            <person name="Morin E."/>
            <person name="Murat C."/>
            <person name="Riley R."/>
            <person name="Ohm R."/>
            <person name="Sun H."/>
            <person name="Tunlid A."/>
            <person name="Henrissat B."/>
            <person name="Grigoriev I.V."/>
            <person name="Hibbett D.S."/>
            <person name="Martin F."/>
        </authorList>
    </citation>
    <scope>NUCLEOTIDE SEQUENCE [LARGE SCALE GENOMIC DNA]</scope>
    <source>
        <strain evidence="3">FD-334 SS-4</strain>
    </source>
</reference>
<accession>A0A0D2L7F2</accession>
<dbReference type="EMBL" id="KN817545">
    <property type="protein sequence ID" value="KJA23052.1"/>
    <property type="molecule type" value="Genomic_DNA"/>
</dbReference>
<evidence type="ECO:0000313" key="3">
    <source>
        <dbReference type="Proteomes" id="UP000054270"/>
    </source>
</evidence>
<dbReference type="STRING" id="945553.A0A0D2L7F2"/>
<sequence length="472" mass="53005">MSSTISPSPRTAYKNNYSALAPPIHHLYFEPAKRYTALLLAYKSGFIATVTVAAFHLNATNQRCFMKVPTRALRGYHYATPSEFKLPDLNLRRQDHRAQCDLPVMLMKKAAMTLESKPQSPEAQLMPQAAKKINKAYYNNISRQLAAVADGVETQAEIGGISPETFSCLYEQESCWDSLSPIDEKLIVHLPLYSHEMVDDLVKAFTSSMTLENQDSIRRGGSANIQLQDGTYKSPDVSFFDETPAPEDGRKKESEKDMAAIQSHPTMIWEIGMSQSAKKLARACAQYIVTSGSMVNTAMGLCVSCGKASERRLLKKITVSIWRLQNHNFTENPTPQDLEKCGFVSSYDGVRISNWTAFCKKHKVLYSRAKQIRRTTGFIRIYEYQMRQAARQPVGWQGLSTFAKIQFADIIKVVEVCVERQRIADILKIDPLDKLKPRNSLEDENGASLISKAALVDELHHSDDSDGDSEED</sequence>
<feature type="region of interest" description="Disordered" evidence="1">
    <location>
        <begin position="224"/>
        <end position="254"/>
    </location>
</feature>
<organism evidence="2 3">
    <name type="scientific">Hypholoma sublateritium (strain FD-334 SS-4)</name>
    <dbReference type="NCBI Taxonomy" id="945553"/>
    <lineage>
        <taxon>Eukaryota</taxon>
        <taxon>Fungi</taxon>
        <taxon>Dikarya</taxon>
        <taxon>Basidiomycota</taxon>
        <taxon>Agaricomycotina</taxon>
        <taxon>Agaricomycetes</taxon>
        <taxon>Agaricomycetidae</taxon>
        <taxon>Agaricales</taxon>
        <taxon>Agaricineae</taxon>
        <taxon>Strophariaceae</taxon>
        <taxon>Hypholoma</taxon>
    </lineage>
</organism>